<evidence type="ECO:0000313" key="3">
    <source>
        <dbReference type="Proteomes" id="UP001149074"/>
    </source>
</evidence>
<dbReference type="RefSeq" id="XP_056473464.1">
    <property type="nucleotide sequence ID" value="XM_056617305.1"/>
</dbReference>
<name>A0A9W9FCY6_9EURO</name>
<evidence type="ECO:0000313" key="2">
    <source>
        <dbReference type="EMBL" id="KAJ5097810.1"/>
    </source>
</evidence>
<gene>
    <name evidence="2" type="ORF">N7532_004811</name>
    <name evidence="1" type="ORF">N7532_009731</name>
</gene>
<comment type="caution">
    <text evidence="2">The sequence shown here is derived from an EMBL/GenBank/DDBJ whole genome shotgun (WGS) entry which is preliminary data.</text>
</comment>
<dbReference type="EMBL" id="JAPQKI010000010">
    <property type="protein sequence ID" value="KAJ5084960.1"/>
    <property type="molecule type" value="Genomic_DNA"/>
</dbReference>
<proteinExistence type="predicted"/>
<organism evidence="2 3">
    <name type="scientific">Penicillium argentinense</name>
    <dbReference type="NCBI Taxonomy" id="1131581"/>
    <lineage>
        <taxon>Eukaryota</taxon>
        <taxon>Fungi</taxon>
        <taxon>Dikarya</taxon>
        <taxon>Ascomycota</taxon>
        <taxon>Pezizomycotina</taxon>
        <taxon>Eurotiomycetes</taxon>
        <taxon>Eurotiomycetidae</taxon>
        <taxon>Eurotiales</taxon>
        <taxon>Aspergillaceae</taxon>
        <taxon>Penicillium</taxon>
    </lineage>
</organism>
<keyword evidence="3" id="KW-1185">Reference proteome</keyword>
<evidence type="ECO:0000313" key="1">
    <source>
        <dbReference type="EMBL" id="KAJ5084960.1"/>
    </source>
</evidence>
<dbReference type="Proteomes" id="UP001149074">
    <property type="component" value="Unassembled WGS sequence"/>
</dbReference>
<dbReference type="AlphaFoldDB" id="A0A9W9FCY6"/>
<reference evidence="2" key="1">
    <citation type="submission" date="2022-11" db="EMBL/GenBank/DDBJ databases">
        <authorList>
            <person name="Petersen C."/>
        </authorList>
    </citation>
    <scope>NUCLEOTIDE SEQUENCE</scope>
    <source>
        <strain evidence="2">IBT 30761</strain>
    </source>
</reference>
<sequence length="136" mass="14642">MVRVMITQWTYVLRHATREMCGIIGILDLPADHLHPILIRLDFPAGSPGPGKPTTPHLMRIIISPLRACRTPMHPLLDLTDQKRFVVESGSGRTVMPLRDVGALNVLLSELVSDVRRDGSGCGGGDGCGLDPGGRG</sequence>
<dbReference type="GeneID" id="81356284"/>
<accession>A0A9W9FCY6</accession>
<protein>
    <submittedName>
        <fullName evidence="2">Uncharacterized protein</fullName>
    </submittedName>
</protein>
<dbReference type="EMBL" id="JAPQKI010000005">
    <property type="protein sequence ID" value="KAJ5097810.1"/>
    <property type="molecule type" value="Genomic_DNA"/>
</dbReference>
<reference evidence="2" key="2">
    <citation type="journal article" date="2023" name="IMA Fungus">
        <title>Comparative genomic study of the Penicillium genus elucidates a diverse pangenome and 15 lateral gene transfer events.</title>
        <authorList>
            <person name="Petersen C."/>
            <person name="Sorensen T."/>
            <person name="Nielsen M.R."/>
            <person name="Sondergaard T.E."/>
            <person name="Sorensen J.L."/>
            <person name="Fitzpatrick D.A."/>
            <person name="Frisvad J.C."/>
            <person name="Nielsen K.L."/>
        </authorList>
    </citation>
    <scope>NUCLEOTIDE SEQUENCE</scope>
    <source>
        <strain evidence="2">IBT 30761</strain>
    </source>
</reference>